<gene>
    <name evidence="3" type="ORF">TWF718_009507</name>
</gene>
<comment type="caution">
    <text evidence="3">The sequence shown here is derived from an EMBL/GenBank/DDBJ whole genome shotgun (WGS) entry which is preliminary data.</text>
</comment>
<evidence type="ECO:0000256" key="1">
    <source>
        <dbReference type="SAM" id="MobiDB-lite"/>
    </source>
</evidence>
<keyword evidence="2" id="KW-0472">Membrane</keyword>
<dbReference type="Proteomes" id="UP001313282">
    <property type="component" value="Unassembled WGS sequence"/>
</dbReference>
<organism evidence="3 4">
    <name type="scientific">Orbilia javanica</name>
    <dbReference type="NCBI Taxonomy" id="47235"/>
    <lineage>
        <taxon>Eukaryota</taxon>
        <taxon>Fungi</taxon>
        <taxon>Dikarya</taxon>
        <taxon>Ascomycota</taxon>
        <taxon>Pezizomycotina</taxon>
        <taxon>Orbiliomycetes</taxon>
        <taxon>Orbiliales</taxon>
        <taxon>Orbiliaceae</taxon>
        <taxon>Orbilia</taxon>
    </lineage>
</organism>
<keyword evidence="2" id="KW-0812">Transmembrane</keyword>
<feature type="region of interest" description="Disordered" evidence="1">
    <location>
        <begin position="1"/>
        <end position="42"/>
    </location>
</feature>
<proteinExistence type="predicted"/>
<name>A0AAN8RAI8_9PEZI</name>
<accession>A0AAN8RAI8</accession>
<feature type="compositionally biased region" description="Pro residues" evidence="1">
    <location>
        <begin position="22"/>
        <end position="38"/>
    </location>
</feature>
<evidence type="ECO:0000313" key="3">
    <source>
        <dbReference type="EMBL" id="KAK6336716.1"/>
    </source>
</evidence>
<dbReference type="EMBL" id="JAVHNR010000007">
    <property type="protein sequence ID" value="KAK6336716.1"/>
    <property type="molecule type" value="Genomic_DNA"/>
</dbReference>
<evidence type="ECO:0000313" key="4">
    <source>
        <dbReference type="Proteomes" id="UP001313282"/>
    </source>
</evidence>
<keyword evidence="4" id="KW-1185">Reference proteome</keyword>
<keyword evidence="2" id="KW-1133">Transmembrane helix</keyword>
<evidence type="ECO:0000256" key="2">
    <source>
        <dbReference type="SAM" id="Phobius"/>
    </source>
</evidence>
<protein>
    <submittedName>
        <fullName evidence="3">Uncharacterized protein</fullName>
    </submittedName>
</protein>
<dbReference type="AlphaFoldDB" id="A0AAN8RAI8"/>
<feature type="transmembrane region" description="Helical" evidence="2">
    <location>
        <begin position="54"/>
        <end position="71"/>
    </location>
</feature>
<reference evidence="3 4" key="1">
    <citation type="submission" date="2019-10" db="EMBL/GenBank/DDBJ databases">
        <authorList>
            <person name="Palmer J.M."/>
        </authorList>
    </citation>
    <scope>NUCLEOTIDE SEQUENCE [LARGE SCALE GENOMIC DNA]</scope>
    <source>
        <strain evidence="3 4">TWF718</strain>
    </source>
</reference>
<sequence>MWKTTKQDIHSYGASPSTPLLGPAPPPHPPPSPPPGPEEPIRSIPRHRLRLRKLLLVLLFISLLTPLYTIFKLTYPHWSWPWPWPSFDPRPPSIPWKYYSRQYTYGLTPNSTSDDYTLSLHEFIIPDYFPLGVKGSVKLLTGKPNQSHNLLIYIQVFSNFASPVDCIIPSRIIVPNTTENITITSIPNKFPVNRKPTDFHDFQTFVNVYVYTRPQPAVRLGHVSVSTNLLDITIPRSGVKLETSRLSLTSGYRSITNNFPGGGGGHVLDPLYASHISLYSRYNCIGGNWAYGLSFSAAAPEYSVNIFLYPRQISWGAYTPADIDIVAKHDISVLTPTFKPLLSLRNSSISILSHRGNVNGNLVTSTFTNVTALEGNIHMGMTPYWELIADGSSPPNTPRVETYSKYNTSVYIDRPVNIGGQGGDPFAIMQAKHVAQEGNIMVRYPDGFWEGRVDVESIYKKAEILGVDGEEMGGVVREAEGKVHLKGENEVSFVSVVGGGDAVFRLLEGDLVR</sequence>